<feature type="binding site" evidence="8">
    <location>
        <begin position="228"/>
        <end position="235"/>
    </location>
    <ligand>
        <name>NAD(+)</name>
        <dbReference type="ChEBI" id="CHEBI:57540"/>
    </ligand>
</feature>
<keyword evidence="14" id="KW-1185">Reference proteome</keyword>
<evidence type="ECO:0000256" key="7">
    <source>
        <dbReference type="ARBA" id="ARBA00023284"/>
    </source>
</evidence>
<reference evidence="13 14" key="1">
    <citation type="submission" date="2019-02" db="EMBL/GenBank/DDBJ databases">
        <title>Deep-cultivation of Planctomycetes and their phenomic and genomic characterization uncovers novel biology.</title>
        <authorList>
            <person name="Wiegand S."/>
            <person name="Jogler M."/>
            <person name="Boedeker C."/>
            <person name="Pinto D."/>
            <person name="Vollmers J."/>
            <person name="Rivas-Marin E."/>
            <person name="Kohn T."/>
            <person name="Peeters S.H."/>
            <person name="Heuer A."/>
            <person name="Rast P."/>
            <person name="Oberbeckmann S."/>
            <person name="Bunk B."/>
            <person name="Jeske O."/>
            <person name="Meyerdierks A."/>
            <person name="Storesund J.E."/>
            <person name="Kallscheuer N."/>
            <person name="Luecker S."/>
            <person name="Lage O.M."/>
            <person name="Pohl T."/>
            <person name="Merkel B.J."/>
            <person name="Hornburger P."/>
            <person name="Mueller R.-W."/>
            <person name="Bruemmer F."/>
            <person name="Labrenz M."/>
            <person name="Spormann A.M."/>
            <person name="Op Den Camp H."/>
            <person name="Overmann J."/>
            <person name="Amann R."/>
            <person name="Jetten M.S.M."/>
            <person name="Mascher T."/>
            <person name="Medema M.H."/>
            <person name="Devos D.P."/>
            <person name="Kaster A.-K."/>
            <person name="Ovreas L."/>
            <person name="Rohde M."/>
            <person name="Galperin M.Y."/>
            <person name="Jogler C."/>
        </authorList>
    </citation>
    <scope>NUCLEOTIDE SEQUENCE [LARGE SCALE GENOMIC DNA]</scope>
    <source>
        <strain evidence="13 14">CA13</strain>
    </source>
</reference>
<dbReference type="Proteomes" id="UP000315010">
    <property type="component" value="Unassembled WGS sequence"/>
</dbReference>
<comment type="cofactor">
    <cofactor evidence="8">
        <name>FAD</name>
        <dbReference type="ChEBI" id="CHEBI:57692"/>
    </cofactor>
    <text evidence="8">Binds 1 FAD per subunit.</text>
</comment>
<dbReference type="SUPFAM" id="SSF51905">
    <property type="entry name" value="FAD/NAD(P)-binding domain"/>
    <property type="match status" value="2"/>
</dbReference>
<organism evidence="13 14">
    <name type="scientific">Novipirellula herctigrandis</name>
    <dbReference type="NCBI Taxonomy" id="2527986"/>
    <lineage>
        <taxon>Bacteria</taxon>
        <taxon>Pseudomonadati</taxon>
        <taxon>Planctomycetota</taxon>
        <taxon>Planctomycetia</taxon>
        <taxon>Pirellulales</taxon>
        <taxon>Pirellulaceae</taxon>
        <taxon>Novipirellula</taxon>
    </lineage>
</organism>
<sequence>MNQIVDRFRFILDSNDKTSMTTSRSNQLYPQDQYNQKLEANVHPRQWINPTPDGRYNLVVIGAGTAGLVTAAGAAGLGAKVALIERNLMGGDCLNVGCVPSKAVISAARVAANIKHARHFGIDVHEGLNVDFAAVMERMRKLRAKISYNDSAERFRDLGIDVYFGQASFVDSTSVEVEGTKLQFKRAVIATGARAAAPRIPGLDSVGYLTNETVFSLTELPRRLGIIGAGPIGCEMAQSFAQLGSEVLLVESEHGILPREDRDAAEIVQKAISHDGVHLRCCGKKLKIKNEQGIRLTVESHGKNYDEPIDQLLVAVGRAPNVESLNLEAVDVEYDNKGVKVNDKMQTTNSRIYAAGDICSRYQFTHAADFMARIVIQNSLFMGRKKLSVLTIPWSTYTSPEIAHVGLYEDEAKDRGVEVDTYIQHFSDVDRAILEGDDDGFVKVHTKIGSDEIVGATIVARNAGDMISEITLAMTHHLGLSKIGNTIHPYPTQAEAIRKLGDQYSRTRLTPMVKTAFNKWLAWRR</sequence>
<feature type="domain" description="FAD/NAD(P)-binding" evidence="12">
    <location>
        <begin position="56"/>
        <end position="369"/>
    </location>
</feature>
<evidence type="ECO:0000259" key="11">
    <source>
        <dbReference type="Pfam" id="PF02852"/>
    </source>
</evidence>
<dbReference type="FunFam" id="3.50.50.60:FF:000379">
    <property type="entry name" value="Mercuric reductase"/>
    <property type="match status" value="1"/>
</dbReference>
<dbReference type="GO" id="GO:0050660">
    <property type="term" value="F:flavin adenine dinucleotide binding"/>
    <property type="evidence" value="ECO:0007669"/>
    <property type="project" value="TreeGrafter"/>
</dbReference>
<feature type="disulfide bond" description="Redox-active" evidence="9">
    <location>
        <begin position="93"/>
        <end position="98"/>
    </location>
</feature>
<dbReference type="EMBL" id="SJPJ01000001">
    <property type="protein sequence ID" value="TWT78913.1"/>
    <property type="molecule type" value="Genomic_DNA"/>
</dbReference>
<evidence type="ECO:0000313" key="13">
    <source>
        <dbReference type="EMBL" id="TWT78913.1"/>
    </source>
</evidence>
<dbReference type="InterPro" id="IPR036188">
    <property type="entry name" value="FAD/NAD-bd_sf"/>
</dbReference>
<dbReference type="InterPro" id="IPR012999">
    <property type="entry name" value="Pyr_OxRdtase_I_AS"/>
</dbReference>
<feature type="domain" description="Pyridine nucleotide-disulphide oxidoreductase dimerisation" evidence="11">
    <location>
        <begin position="392"/>
        <end position="499"/>
    </location>
</feature>
<keyword evidence="8" id="KW-0547">Nucleotide-binding</keyword>
<feature type="binding site" evidence="8">
    <location>
        <position position="102"/>
    </location>
    <ligand>
        <name>FAD</name>
        <dbReference type="ChEBI" id="CHEBI:57692"/>
    </ligand>
</feature>
<evidence type="ECO:0000256" key="2">
    <source>
        <dbReference type="ARBA" id="ARBA00022630"/>
    </source>
</evidence>
<comment type="caution">
    <text evidence="13">The sequence shown here is derived from an EMBL/GenBank/DDBJ whole genome shotgun (WGS) entry which is preliminary data.</text>
</comment>
<dbReference type="Gene3D" id="3.50.50.60">
    <property type="entry name" value="FAD/NAD(P)-binding domain"/>
    <property type="match status" value="2"/>
</dbReference>
<keyword evidence="5 10" id="KW-0560">Oxidoreductase</keyword>
<evidence type="ECO:0000256" key="6">
    <source>
        <dbReference type="ARBA" id="ARBA00023157"/>
    </source>
</evidence>
<evidence type="ECO:0000256" key="3">
    <source>
        <dbReference type="ARBA" id="ARBA00022827"/>
    </source>
</evidence>
<evidence type="ECO:0000256" key="9">
    <source>
        <dbReference type="PIRSR" id="PIRSR000350-4"/>
    </source>
</evidence>
<keyword evidence="6" id="KW-1015">Disulfide bond</keyword>
<dbReference type="Pfam" id="PF02852">
    <property type="entry name" value="Pyr_redox_dim"/>
    <property type="match status" value="1"/>
</dbReference>
<feature type="binding site" evidence="8">
    <location>
        <position position="357"/>
    </location>
    <ligand>
        <name>FAD</name>
        <dbReference type="ChEBI" id="CHEBI:57692"/>
    </ligand>
</feature>
<dbReference type="PROSITE" id="PS00076">
    <property type="entry name" value="PYRIDINE_REDOX_1"/>
    <property type="match status" value="1"/>
</dbReference>
<dbReference type="FunFam" id="3.30.390.30:FF:000001">
    <property type="entry name" value="Dihydrolipoyl dehydrogenase"/>
    <property type="match status" value="1"/>
</dbReference>
<gene>
    <name evidence="13" type="primary">merA</name>
    <name evidence="13" type="ORF">CA13_03100</name>
</gene>
<evidence type="ECO:0000256" key="10">
    <source>
        <dbReference type="RuleBase" id="RU003691"/>
    </source>
</evidence>
<feature type="binding site" evidence="8">
    <location>
        <position position="317"/>
    </location>
    <ligand>
        <name>NAD(+)</name>
        <dbReference type="ChEBI" id="CHEBI:57540"/>
    </ligand>
</feature>
<keyword evidence="8" id="KW-0520">NAD</keyword>
<evidence type="ECO:0000256" key="8">
    <source>
        <dbReference type="PIRSR" id="PIRSR000350-3"/>
    </source>
</evidence>
<keyword evidence="2 10" id="KW-0285">Flavoprotein</keyword>
<dbReference type="PRINTS" id="PR00368">
    <property type="entry name" value="FADPNR"/>
</dbReference>
<dbReference type="InterPro" id="IPR023753">
    <property type="entry name" value="FAD/NAD-binding_dom"/>
</dbReference>
<dbReference type="Pfam" id="PF07992">
    <property type="entry name" value="Pyr_redox_2"/>
    <property type="match status" value="1"/>
</dbReference>
<dbReference type="GO" id="GO:0003955">
    <property type="term" value="F:NAD(P)H dehydrogenase (quinone) activity"/>
    <property type="evidence" value="ECO:0007669"/>
    <property type="project" value="TreeGrafter"/>
</dbReference>
<dbReference type="GO" id="GO:0016152">
    <property type="term" value="F:mercury (II) reductase (NADP+) activity"/>
    <property type="evidence" value="ECO:0007669"/>
    <property type="project" value="UniProtKB-EC"/>
</dbReference>
<evidence type="ECO:0000259" key="12">
    <source>
        <dbReference type="Pfam" id="PF07992"/>
    </source>
</evidence>
<evidence type="ECO:0000256" key="5">
    <source>
        <dbReference type="ARBA" id="ARBA00023002"/>
    </source>
</evidence>
<accession>A0A5C5YWE9</accession>
<evidence type="ECO:0000256" key="4">
    <source>
        <dbReference type="ARBA" id="ARBA00022857"/>
    </source>
</evidence>
<dbReference type="InterPro" id="IPR004099">
    <property type="entry name" value="Pyr_nucl-diS_OxRdtase_dimer"/>
</dbReference>
<proteinExistence type="inferred from homology"/>
<dbReference type="EC" id="1.16.1.1" evidence="13"/>
<dbReference type="PANTHER" id="PTHR43014">
    <property type="entry name" value="MERCURIC REDUCTASE"/>
    <property type="match status" value="1"/>
</dbReference>
<keyword evidence="3 8" id="KW-0274">FAD</keyword>
<name>A0A5C5YWE9_9BACT</name>
<dbReference type="InterPro" id="IPR016156">
    <property type="entry name" value="FAD/NAD-linked_Rdtase_dimer_sf"/>
</dbReference>
<dbReference type="Gene3D" id="3.30.390.30">
    <property type="match status" value="1"/>
</dbReference>
<comment type="similarity">
    <text evidence="1 10">Belongs to the class-I pyridine nucleotide-disulfide oxidoreductase family.</text>
</comment>
<dbReference type="AlphaFoldDB" id="A0A5C5YWE9"/>
<protein>
    <submittedName>
        <fullName evidence="13">Mercuric reductase</fullName>
        <ecNumber evidence="13">1.16.1.1</ecNumber>
    </submittedName>
</protein>
<keyword evidence="4" id="KW-0521">NADP</keyword>
<dbReference type="PRINTS" id="PR00411">
    <property type="entry name" value="PNDRDTASEI"/>
</dbReference>
<dbReference type="InterPro" id="IPR001100">
    <property type="entry name" value="Pyr_nuc-diS_OxRdtase"/>
</dbReference>
<evidence type="ECO:0000313" key="14">
    <source>
        <dbReference type="Proteomes" id="UP000315010"/>
    </source>
</evidence>
<dbReference type="PIRSF" id="PIRSF000350">
    <property type="entry name" value="Mercury_reductase_MerA"/>
    <property type="match status" value="1"/>
</dbReference>
<dbReference type="PANTHER" id="PTHR43014:SF2">
    <property type="entry name" value="MERCURIC REDUCTASE"/>
    <property type="match status" value="1"/>
</dbReference>
<dbReference type="GO" id="GO:0016668">
    <property type="term" value="F:oxidoreductase activity, acting on a sulfur group of donors, NAD(P) as acceptor"/>
    <property type="evidence" value="ECO:0007669"/>
    <property type="project" value="InterPro"/>
</dbReference>
<keyword evidence="7 10" id="KW-0676">Redox-active center</keyword>
<evidence type="ECO:0000256" key="1">
    <source>
        <dbReference type="ARBA" id="ARBA00007532"/>
    </source>
</evidence>
<dbReference type="SUPFAM" id="SSF55424">
    <property type="entry name" value="FAD/NAD-linked reductases, dimerisation (C-terminal) domain"/>
    <property type="match status" value="1"/>
</dbReference>
<dbReference type="NCBIfam" id="NF004991">
    <property type="entry name" value="PRK06370.1-3"/>
    <property type="match status" value="1"/>
</dbReference>
<feature type="binding site" evidence="8">
    <location>
        <position position="251"/>
    </location>
    <ligand>
        <name>NAD(+)</name>
        <dbReference type="ChEBI" id="CHEBI:57540"/>
    </ligand>
</feature>